<dbReference type="SUPFAM" id="SSF110296">
    <property type="entry name" value="Oligoxyloglucan reducing end-specific cellobiohydrolase"/>
    <property type="match status" value="1"/>
</dbReference>
<dbReference type="PANTHER" id="PTHR12106">
    <property type="entry name" value="SORTILIN RELATED"/>
    <property type="match status" value="1"/>
</dbReference>
<dbReference type="NCBIfam" id="TIGR04183">
    <property type="entry name" value="Por_Secre_tail"/>
    <property type="match status" value="1"/>
</dbReference>
<sequence>MNQLKSEIMKHFVLKNFLTVLFFVACSAGYAQMNYIGLKDESNVRKAQSVIPTSVTYWSKSKIIDDYMYVSTRKGIYRKNITTTLNDTLWQLYAFPDVPIRNFVKKNDTILGITGYEATDTLMVRSTDNGQTYTDFTSAPFFDITPINALLQIDQHPQNPNEVVLVHRGYGISKSSDFGTTWTLMNSFLGGYQDWFVGYNPNDPQNIMYTGEEIFFQSYIQSTYNGGTSWQRVDSLQTHCTHGIAFHPTDKNTMISYGEGRIAKSVNQGLSWTNTGSLPIYIYKVVYDPNNPSTVYATGSFQGVSNTIVIYRSTDAGDSWHLSYTEAMPVAQGGLDLHLYNNKLIVYTLVNGIYTLDIGLLDLNKEQLQEKLLIYPNPSSSTVNIESEYLIKSFKLYDAAGKLVLNKVVNNMKTVISMEAFAEGIYYITLDTEKGMITRKIIKK</sequence>
<reference evidence="3 4" key="1">
    <citation type="submission" date="2019-09" db="EMBL/GenBank/DDBJ databases">
        <title>Genome sequence and assembly of Flavobacterium sp.</title>
        <authorList>
            <person name="Chhetri G."/>
        </authorList>
    </citation>
    <scope>NUCLEOTIDE SEQUENCE [LARGE SCALE GENOMIC DNA]</scope>
    <source>
        <strain evidence="3 4">SNL9</strain>
    </source>
</reference>
<evidence type="ECO:0000259" key="2">
    <source>
        <dbReference type="Pfam" id="PF18962"/>
    </source>
</evidence>
<protein>
    <submittedName>
        <fullName evidence="3">T9SS type A sorting domain-containing protein</fullName>
    </submittedName>
</protein>
<dbReference type="PANTHER" id="PTHR12106:SF27">
    <property type="entry name" value="SORTILIN-RELATED RECEPTOR"/>
    <property type="match status" value="1"/>
</dbReference>
<evidence type="ECO:0000256" key="1">
    <source>
        <dbReference type="ARBA" id="ARBA00022729"/>
    </source>
</evidence>
<dbReference type="EMBL" id="VWSG01000004">
    <property type="protein sequence ID" value="KAA5535586.1"/>
    <property type="molecule type" value="Genomic_DNA"/>
</dbReference>
<feature type="domain" description="Secretion system C-terminal sorting" evidence="2">
    <location>
        <begin position="374"/>
        <end position="442"/>
    </location>
</feature>
<dbReference type="Gene3D" id="2.130.10.10">
    <property type="entry name" value="YVTN repeat-like/Quinoprotein amine dehydrogenase"/>
    <property type="match status" value="1"/>
</dbReference>
<proteinExistence type="predicted"/>
<dbReference type="InterPro" id="IPR050310">
    <property type="entry name" value="VPS10-sortilin"/>
</dbReference>
<dbReference type="InterPro" id="IPR026444">
    <property type="entry name" value="Secre_tail"/>
</dbReference>
<evidence type="ECO:0000313" key="4">
    <source>
        <dbReference type="Proteomes" id="UP000325141"/>
    </source>
</evidence>
<keyword evidence="4" id="KW-1185">Reference proteome</keyword>
<dbReference type="Pfam" id="PF18962">
    <property type="entry name" value="Por_Secre_tail"/>
    <property type="match status" value="1"/>
</dbReference>
<comment type="caution">
    <text evidence="3">The sequence shown here is derived from an EMBL/GenBank/DDBJ whole genome shotgun (WGS) entry which is preliminary data.</text>
</comment>
<evidence type="ECO:0000313" key="3">
    <source>
        <dbReference type="EMBL" id="KAA5535586.1"/>
    </source>
</evidence>
<gene>
    <name evidence="3" type="ORF">F0460_07340</name>
</gene>
<dbReference type="InterPro" id="IPR015943">
    <property type="entry name" value="WD40/YVTN_repeat-like_dom_sf"/>
</dbReference>
<accession>A0A5M6CKP0</accession>
<dbReference type="Proteomes" id="UP000325141">
    <property type="component" value="Unassembled WGS sequence"/>
</dbReference>
<organism evidence="3 4">
    <name type="scientific">Paenimyroides baculatum</name>
    <dbReference type="NCBI Taxonomy" id="2608000"/>
    <lineage>
        <taxon>Bacteria</taxon>
        <taxon>Pseudomonadati</taxon>
        <taxon>Bacteroidota</taxon>
        <taxon>Flavobacteriia</taxon>
        <taxon>Flavobacteriales</taxon>
        <taxon>Flavobacteriaceae</taxon>
        <taxon>Paenimyroides</taxon>
    </lineage>
</organism>
<dbReference type="AlphaFoldDB" id="A0A5M6CKP0"/>
<name>A0A5M6CKP0_9FLAO</name>
<keyword evidence="1" id="KW-0732">Signal</keyword>
<dbReference type="PROSITE" id="PS51257">
    <property type="entry name" value="PROKAR_LIPOPROTEIN"/>
    <property type="match status" value="1"/>
</dbReference>
<dbReference type="GO" id="GO:0006892">
    <property type="term" value="P:post-Golgi vesicle-mediated transport"/>
    <property type="evidence" value="ECO:0007669"/>
    <property type="project" value="TreeGrafter"/>
</dbReference>
<dbReference type="GO" id="GO:0016020">
    <property type="term" value="C:membrane"/>
    <property type="evidence" value="ECO:0007669"/>
    <property type="project" value="TreeGrafter"/>
</dbReference>